<evidence type="ECO:0000313" key="2">
    <source>
        <dbReference type="EMBL" id="PKR50549.1"/>
    </source>
</evidence>
<accession>A0A2N3KJ13</accession>
<evidence type="ECO:0000256" key="1">
    <source>
        <dbReference type="SAM" id="Phobius"/>
    </source>
</evidence>
<dbReference type="AlphaFoldDB" id="A0A2N3KJ13"/>
<keyword evidence="1" id="KW-1133">Transmembrane helix</keyword>
<evidence type="ECO:0000313" key="3">
    <source>
        <dbReference type="Proteomes" id="UP000233597"/>
    </source>
</evidence>
<gene>
    <name evidence="2" type="ORF">COO20_20625</name>
</gene>
<feature type="transmembrane region" description="Helical" evidence="1">
    <location>
        <begin position="6"/>
        <end position="31"/>
    </location>
</feature>
<organism evidence="2 3">
    <name type="scientific">Thalassospira marina</name>
    <dbReference type="NCBI Taxonomy" id="2048283"/>
    <lineage>
        <taxon>Bacteria</taxon>
        <taxon>Pseudomonadati</taxon>
        <taxon>Pseudomonadota</taxon>
        <taxon>Alphaproteobacteria</taxon>
        <taxon>Rhodospirillales</taxon>
        <taxon>Thalassospiraceae</taxon>
        <taxon>Thalassospira</taxon>
    </lineage>
</organism>
<comment type="caution">
    <text evidence="2">The sequence shown here is derived from an EMBL/GenBank/DDBJ whole genome shotgun (WGS) entry which is preliminary data.</text>
</comment>
<name>A0A2N3KJ13_9PROT</name>
<sequence>MVQFHFPVWVGHLVCWFTLAPGLIWAIGLILPESSRFAVDLSRIWQKSAISIGANEPARGAKSRDFSRMMAPE</sequence>
<dbReference type="EMBL" id="NWTK01000016">
    <property type="protein sequence ID" value="PKR50549.1"/>
    <property type="molecule type" value="Genomic_DNA"/>
</dbReference>
<keyword evidence="1" id="KW-0812">Transmembrane</keyword>
<dbReference type="Proteomes" id="UP000233597">
    <property type="component" value="Unassembled WGS sequence"/>
</dbReference>
<keyword evidence="1" id="KW-0472">Membrane</keyword>
<protein>
    <submittedName>
        <fullName evidence="2">Uncharacterized protein</fullName>
    </submittedName>
</protein>
<reference evidence="2 3" key="1">
    <citation type="submission" date="2017-09" db="EMBL/GenBank/DDBJ databases">
        <title>Biodiversity and function of Thalassospira species in the particle-attached aromatic-hydrocarbon-degrading consortia from the surface seawater of the South China Sea.</title>
        <authorList>
            <person name="Dong C."/>
            <person name="Liu R."/>
            <person name="Shao Z."/>
        </authorList>
    </citation>
    <scope>NUCLEOTIDE SEQUENCE [LARGE SCALE GENOMIC DNA]</scope>
    <source>
        <strain evidence="2 3">CSC1P2</strain>
    </source>
</reference>
<proteinExistence type="predicted"/>